<dbReference type="EMBL" id="CP015136">
    <property type="protein sequence ID" value="AMY08685.1"/>
    <property type="molecule type" value="Genomic_DNA"/>
</dbReference>
<proteinExistence type="predicted"/>
<name>A0A143PJE2_LUTPR</name>
<protein>
    <submittedName>
        <fullName evidence="1">Uncharacterized protein</fullName>
    </submittedName>
</protein>
<dbReference type="AlphaFoldDB" id="A0A143PJE2"/>
<reference evidence="1 2" key="1">
    <citation type="journal article" date="2016" name="Genome Announc.">
        <title>First Complete Genome Sequence of a Subdivision 6 Acidobacterium Strain.</title>
        <authorList>
            <person name="Huang S."/>
            <person name="Vieira S."/>
            <person name="Bunk B."/>
            <person name="Riedel T."/>
            <person name="Sproer C."/>
            <person name="Overmann J."/>
        </authorList>
    </citation>
    <scope>NUCLEOTIDE SEQUENCE [LARGE SCALE GENOMIC DNA]</scope>
    <source>
        <strain evidence="2">DSM 100886 HEG_-6_39</strain>
    </source>
</reference>
<keyword evidence="2" id="KW-1185">Reference proteome</keyword>
<accession>A0A143PJE2</accession>
<dbReference type="KEGG" id="abac:LuPra_01889"/>
<reference evidence="2" key="2">
    <citation type="submission" date="2016-04" db="EMBL/GenBank/DDBJ databases">
        <title>First Complete Genome Sequence of a Subdivision 6 Acidobacterium.</title>
        <authorList>
            <person name="Huang S."/>
            <person name="Vieira S."/>
            <person name="Bunk B."/>
            <person name="Riedel T."/>
            <person name="Sproeer C."/>
            <person name="Overmann J."/>
        </authorList>
    </citation>
    <scope>NUCLEOTIDE SEQUENCE [LARGE SCALE GENOMIC DNA]</scope>
    <source>
        <strain evidence="2">DSM 100886 HEG_-6_39</strain>
    </source>
</reference>
<evidence type="ECO:0000313" key="1">
    <source>
        <dbReference type="EMBL" id="AMY08685.1"/>
    </source>
</evidence>
<dbReference type="Proteomes" id="UP000076079">
    <property type="component" value="Chromosome"/>
</dbReference>
<sequence length="29" mass="3207">MPVISLDDLKINKRAAGRNKDLADLDNLP</sequence>
<evidence type="ECO:0000313" key="2">
    <source>
        <dbReference type="Proteomes" id="UP000076079"/>
    </source>
</evidence>
<organism evidence="1 2">
    <name type="scientific">Luteitalea pratensis</name>
    <dbReference type="NCBI Taxonomy" id="1855912"/>
    <lineage>
        <taxon>Bacteria</taxon>
        <taxon>Pseudomonadati</taxon>
        <taxon>Acidobacteriota</taxon>
        <taxon>Vicinamibacteria</taxon>
        <taxon>Vicinamibacterales</taxon>
        <taxon>Vicinamibacteraceae</taxon>
        <taxon>Luteitalea</taxon>
    </lineage>
</organism>
<gene>
    <name evidence="1" type="ORF">LuPra_01889</name>
</gene>